<dbReference type="SUPFAM" id="SSF52402">
    <property type="entry name" value="Adenine nucleotide alpha hydrolases-like"/>
    <property type="match status" value="2"/>
</dbReference>
<reference evidence="3 4" key="1">
    <citation type="submission" date="2021-05" db="EMBL/GenBank/DDBJ databases">
        <title>Complete genome of Nocardioides aquaticus KCTC 9944T isolated from meromictic and hypersaline Ekho Lake, Antarctica.</title>
        <authorList>
            <person name="Hwang K."/>
            <person name="Kim K.M."/>
            <person name="Choe H."/>
        </authorList>
    </citation>
    <scope>NUCLEOTIDE SEQUENCE [LARGE SCALE GENOMIC DNA]</scope>
    <source>
        <strain evidence="3 4">KCTC 9944</strain>
    </source>
</reference>
<keyword evidence="4" id="KW-1185">Reference proteome</keyword>
<dbReference type="CDD" id="cd00293">
    <property type="entry name" value="USP-like"/>
    <property type="match status" value="1"/>
</dbReference>
<accession>A0ABX8EMJ9</accession>
<dbReference type="PANTHER" id="PTHR46268:SF6">
    <property type="entry name" value="UNIVERSAL STRESS PROTEIN UP12"/>
    <property type="match status" value="1"/>
</dbReference>
<protein>
    <submittedName>
        <fullName evidence="3">Universal stress protein</fullName>
    </submittedName>
</protein>
<dbReference type="InterPro" id="IPR014729">
    <property type="entry name" value="Rossmann-like_a/b/a_fold"/>
</dbReference>
<proteinExistence type="inferred from homology"/>
<evidence type="ECO:0000256" key="1">
    <source>
        <dbReference type="ARBA" id="ARBA00008791"/>
    </source>
</evidence>
<feature type="domain" description="UspA" evidence="2">
    <location>
        <begin position="20"/>
        <end position="161"/>
    </location>
</feature>
<dbReference type="Pfam" id="PF00582">
    <property type="entry name" value="Usp"/>
    <property type="match status" value="2"/>
</dbReference>
<dbReference type="EMBL" id="CP075371">
    <property type="protein sequence ID" value="QVT79833.1"/>
    <property type="molecule type" value="Genomic_DNA"/>
</dbReference>
<dbReference type="PANTHER" id="PTHR46268">
    <property type="entry name" value="STRESS RESPONSE PROTEIN NHAX"/>
    <property type="match status" value="1"/>
</dbReference>
<dbReference type="InterPro" id="IPR006015">
    <property type="entry name" value="Universal_stress_UspA"/>
</dbReference>
<sequence length="310" mass="32817">MTTLTAPHVLSGSSAPPPGTVVVGIDGSVQSDRALDWAVLQARLEHRALTVVHAAHLSAAGETLWMGTPGTDLRAVVDDLRATGRSLLAAAEARAVRADPSLVVRSVLSTHDPRHALTALSGDADLTVVGSRGRGPVVSLLLGSVSVAVSRLATGTVVVVRGEERTRRPRCVVVDVDGTADSEAAVEVAYRIAAQRHLPLTALHVVDDDRFRRTGVHLVRDDDVADHRELLSESVAGMRERYPEVKDELVLERGVRDQQLIAASHRASLLVVAARRRGPVDDLVHDSVVTRVVEHAHCSVAVVAAGSPPG</sequence>
<dbReference type="InterPro" id="IPR006016">
    <property type="entry name" value="UspA"/>
</dbReference>
<feature type="domain" description="UspA" evidence="2">
    <location>
        <begin position="172"/>
        <end position="303"/>
    </location>
</feature>
<dbReference type="Gene3D" id="3.40.50.620">
    <property type="entry name" value="HUPs"/>
    <property type="match status" value="2"/>
</dbReference>
<evidence type="ECO:0000313" key="3">
    <source>
        <dbReference type="EMBL" id="QVT79833.1"/>
    </source>
</evidence>
<dbReference type="Proteomes" id="UP000679307">
    <property type="component" value="Chromosome"/>
</dbReference>
<evidence type="ECO:0000313" key="4">
    <source>
        <dbReference type="Proteomes" id="UP000679307"/>
    </source>
</evidence>
<gene>
    <name evidence="3" type="ORF">ENKNEFLB_02223</name>
</gene>
<organism evidence="3 4">
    <name type="scientific">Nocardioides aquaticus</name>
    <dbReference type="NCBI Taxonomy" id="160826"/>
    <lineage>
        <taxon>Bacteria</taxon>
        <taxon>Bacillati</taxon>
        <taxon>Actinomycetota</taxon>
        <taxon>Actinomycetes</taxon>
        <taxon>Propionibacteriales</taxon>
        <taxon>Nocardioidaceae</taxon>
        <taxon>Nocardioides</taxon>
    </lineage>
</organism>
<dbReference type="RefSeq" id="WP_214059232.1">
    <property type="nucleotide sequence ID" value="NZ_BAAAHS010000054.1"/>
</dbReference>
<comment type="similarity">
    <text evidence="1">Belongs to the universal stress protein A family.</text>
</comment>
<name>A0ABX8EMJ9_9ACTN</name>
<dbReference type="PRINTS" id="PR01438">
    <property type="entry name" value="UNVRSLSTRESS"/>
</dbReference>
<evidence type="ECO:0000259" key="2">
    <source>
        <dbReference type="Pfam" id="PF00582"/>
    </source>
</evidence>